<reference evidence="1" key="1">
    <citation type="journal article" date="2015" name="Nature">
        <title>Complex archaea that bridge the gap between prokaryotes and eukaryotes.</title>
        <authorList>
            <person name="Spang A."/>
            <person name="Saw J.H."/>
            <person name="Jorgensen S.L."/>
            <person name="Zaremba-Niedzwiedzka K."/>
            <person name="Martijn J."/>
            <person name="Lind A.E."/>
            <person name="van Eijk R."/>
            <person name="Schleper C."/>
            <person name="Guy L."/>
            <person name="Ettema T.J."/>
        </authorList>
    </citation>
    <scope>NUCLEOTIDE SEQUENCE</scope>
</reference>
<comment type="caution">
    <text evidence="1">The sequence shown here is derived from an EMBL/GenBank/DDBJ whole genome shotgun (WGS) entry which is preliminary data.</text>
</comment>
<accession>A0A0F8WMW7</accession>
<dbReference type="AlphaFoldDB" id="A0A0F8WMW7"/>
<name>A0A0F8WMW7_9ZZZZ</name>
<sequence length="61" mass="7510">MLSTVEEQFVKELYDNKLKREQVEVLEKEMWKEVEIAKVEKDWDEIQEIKKKYRELTGDYA</sequence>
<dbReference type="EMBL" id="LAZR01064089">
    <property type="protein sequence ID" value="KKK58222.1"/>
    <property type="molecule type" value="Genomic_DNA"/>
</dbReference>
<gene>
    <name evidence="1" type="ORF">LCGC14_3046610</name>
</gene>
<organism evidence="1">
    <name type="scientific">marine sediment metagenome</name>
    <dbReference type="NCBI Taxonomy" id="412755"/>
    <lineage>
        <taxon>unclassified sequences</taxon>
        <taxon>metagenomes</taxon>
        <taxon>ecological metagenomes</taxon>
    </lineage>
</organism>
<evidence type="ECO:0000313" key="1">
    <source>
        <dbReference type="EMBL" id="KKK58222.1"/>
    </source>
</evidence>
<proteinExistence type="predicted"/>
<protein>
    <submittedName>
        <fullName evidence="1">Uncharacterized protein</fullName>
    </submittedName>
</protein>